<name>A0AAJ0F2J2_9PEZI</name>
<keyword evidence="4" id="KW-1185">Reference proteome</keyword>
<evidence type="ECO:0000259" key="2">
    <source>
        <dbReference type="PROSITE" id="PS00028"/>
    </source>
</evidence>
<feature type="region of interest" description="Disordered" evidence="1">
    <location>
        <begin position="1"/>
        <end position="47"/>
    </location>
</feature>
<feature type="region of interest" description="Disordered" evidence="1">
    <location>
        <begin position="646"/>
        <end position="665"/>
    </location>
</feature>
<feature type="region of interest" description="Disordered" evidence="1">
    <location>
        <begin position="487"/>
        <end position="550"/>
    </location>
</feature>
<feature type="compositionally biased region" description="Polar residues" evidence="1">
    <location>
        <begin position="1"/>
        <end position="14"/>
    </location>
</feature>
<dbReference type="AlphaFoldDB" id="A0AAJ0F2J2"/>
<evidence type="ECO:0000313" key="4">
    <source>
        <dbReference type="Proteomes" id="UP001239445"/>
    </source>
</evidence>
<feature type="compositionally biased region" description="Polar residues" evidence="1">
    <location>
        <begin position="1133"/>
        <end position="1154"/>
    </location>
</feature>
<feature type="region of interest" description="Disordered" evidence="1">
    <location>
        <begin position="1131"/>
        <end position="1161"/>
    </location>
</feature>
<feature type="region of interest" description="Disordered" evidence="1">
    <location>
        <begin position="198"/>
        <end position="229"/>
    </location>
</feature>
<feature type="domain" description="C2H2-type" evidence="2">
    <location>
        <begin position="930"/>
        <end position="950"/>
    </location>
</feature>
<dbReference type="EMBL" id="MU839839">
    <property type="protein sequence ID" value="KAK1752411.1"/>
    <property type="molecule type" value="Genomic_DNA"/>
</dbReference>
<dbReference type="PROSITE" id="PS00028">
    <property type="entry name" value="ZINC_FINGER_C2H2_1"/>
    <property type="match status" value="2"/>
</dbReference>
<feature type="region of interest" description="Disordered" evidence="1">
    <location>
        <begin position="123"/>
        <end position="184"/>
    </location>
</feature>
<gene>
    <name evidence="3" type="ORF">QBC47DRAFT_57083</name>
</gene>
<evidence type="ECO:0000256" key="1">
    <source>
        <dbReference type="SAM" id="MobiDB-lite"/>
    </source>
</evidence>
<dbReference type="SMART" id="SM00355">
    <property type="entry name" value="ZnF_C2H2"/>
    <property type="match status" value="3"/>
</dbReference>
<dbReference type="InterPro" id="IPR013087">
    <property type="entry name" value="Znf_C2H2_type"/>
</dbReference>
<feature type="domain" description="C2H2-type" evidence="2">
    <location>
        <begin position="865"/>
        <end position="888"/>
    </location>
</feature>
<dbReference type="PANTHER" id="PTHR35391:SF3">
    <property type="entry name" value="FINGER DOMAIN PROTEIN, PUTATIVE (AFU_ORTHOLOGUE AFUA_8G04300)-RELATED"/>
    <property type="match status" value="1"/>
</dbReference>
<feature type="compositionally biased region" description="Polar residues" evidence="1">
    <location>
        <begin position="30"/>
        <end position="43"/>
    </location>
</feature>
<sequence>MSSSTYTLYPSSVTDAGAPRRDRMNEPRSLPSNDNQQHISPSTPVAAASAHLSAFSPQLRLRSSSSSPALNTYTPADSSTLSVNYQSSEFSEADDPFFGVNFGTLDEGRSPSFLDEDFLQLPDDGGLIQSLGPHGTIENVQPGPQDAAYFPLSPDKTPSLHTASPDGDRKGDRATFPGPRQNRAAAQTLTHIATQPAISLEGSQSGHHITPSNSGSGRSSEDGLAPAANMMPAQSPRLTVSMWGRDGAGVPYPLDTDQHLSTFGDLSEDGGGYDRPQPFPPAPSTIRDGEGRWLPDQATGQSGVPPEDRVPSEGPSINEIVAQRKVEERNEQVGSWVERSATPSIGIITVPQAGAPVREPPSPRPKDIDDGLPDREIDPTAETKNTMVPGQLYYTGTGGELTEEDVELMRRNRNWEAPPLPFEISRDRSQPQTSQAAIEKFERMCKDTDSIVSKAATWGTRRRSLPSLIDVEGITSGNFLKKLSISRGEPRRPSLLGGLRGLVRRPSNSMNKRPRADGDDSGSIGTDSSADRVPTGLAPPGRTMSWGKKQNVPSINTAILAVGGRAASIGTTHARSGSISATPTITSPRSPAGFGGLSVKKPTLGPLGRSRSKSDLTKPQSSSLADMWKKTGGPPVAHLANPALTLADADDEDEDEEETYEDKELRSEADKMIDEITPNLAGFQQHILKLNPTLATTKNNFLVERIAYQQIIRYKTLLNAKVKHLQSTANKNCACGPLCMDLGGSPRILDTKSDTRGFGPLSAGFDGSDGDITPLEGPGVISPESFPQDIPMPPATILPAEFECQLCFQAKKFQKPSDWTKHVHEDVQPFTCTWQSCRDPKIFKRKADWVRHENEGHRHLEWWDCDVEDCRHVCYRRDNFLQHLVREHKYPEPKVKTKAAIKRAGGLDPTWQKVEQCHKETRDMPYNEPCRFCGKTFPTWKKLTVHLAKHMEQISLPILKLVQRKELEADTIISPVENPPPRTFAPNFPVKSEALSYDSSPAVSHPPMAHPIGFSPSPQQPGRPFMYPIVPQDYNMYSTGFNGMQTMAQAPLSVQTSPNHAVGHPGFGNIDMQAYSGLPVTTAGGYMNTSPNQYISVTPDVGDFAAITSNALGLQDPNAVAMYNGMMDPNSAGAEQQHYTPQGSVSPYSHSPNQGPGPFYG</sequence>
<feature type="compositionally biased region" description="Polar residues" evidence="1">
    <location>
        <begin position="69"/>
        <end position="79"/>
    </location>
</feature>
<comment type="caution">
    <text evidence="3">The sequence shown here is derived from an EMBL/GenBank/DDBJ whole genome shotgun (WGS) entry which is preliminary data.</text>
</comment>
<organism evidence="3 4">
    <name type="scientific">Echria macrotheca</name>
    <dbReference type="NCBI Taxonomy" id="438768"/>
    <lineage>
        <taxon>Eukaryota</taxon>
        <taxon>Fungi</taxon>
        <taxon>Dikarya</taxon>
        <taxon>Ascomycota</taxon>
        <taxon>Pezizomycotina</taxon>
        <taxon>Sordariomycetes</taxon>
        <taxon>Sordariomycetidae</taxon>
        <taxon>Sordariales</taxon>
        <taxon>Schizotheciaceae</taxon>
        <taxon>Echria</taxon>
    </lineage>
</organism>
<protein>
    <submittedName>
        <fullName evidence="3">Transcription factor IIIA</fullName>
    </submittedName>
</protein>
<feature type="compositionally biased region" description="Polar residues" evidence="1">
    <location>
        <begin position="198"/>
        <end position="218"/>
    </location>
</feature>
<feature type="region of interest" description="Disordered" evidence="1">
    <location>
        <begin position="60"/>
        <end position="79"/>
    </location>
</feature>
<dbReference type="Proteomes" id="UP001239445">
    <property type="component" value="Unassembled WGS sequence"/>
</dbReference>
<feature type="compositionally biased region" description="Basic and acidic residues" evidence="1">
    <location>
        <begin position="364"/>
        <end position="378"/>
    </location>
</feature>
<evidence type="ECO:0000313" key="3">
    <source>
        <dbReference type="EMBL" id="KAK1752411.1"/>
    </source>
</evidence>
<dbReference type="PANTHER" id="PTHR35391">
    <property type="entry name" value="C2H2-TYPE DOMAIN-CONTAINING PROTEIN-RELATED"/>
    <property type="match status" value="1"/>
</dbReference>
<reference evidence="3" key="1">
    <citation type="submission" date="2023-06" db="EMBL/GenBank/DDBJ databases">
        <title>Genome-scale phylogeny and comparative genomics of the fungal order Sordariales.</title>
        <authorList>
            <consortium name="Lawrence Berkeley National Laboratory"/>
            <person name="Hensen N."/>
            <person name="Bonometti L."/>
            <person name="Westerberg I."/>
            <person name="Brannstrom I.O."/>
            <person name="Guillou S."/>
            <person name="Cros-Aarteil S."/>
            <person name="Calhoun S."/>
            <person name="Haridas S."/>
            <person name="Kuo A."/>
            <person name="Mondo S."/>
            <person name="Pangilinan J."/>
            <person name="Riley R."/>
            <person name="Labutti K."/>
            <person name="Andreopoulos B."/>
            <person name="Lipzen A."/>
            <person name="Chen C."/>
            <person name="Yanf M."/>
            <person name="Daum C."/>
            <person name="Ng V."/>
            <person name="Clum A."/>
            <person name="Steindorff A."/>
            <person name="Ohm R."/>
            <person name="Martin F."/>
            <person name="Silar P."/>
            <person name="Natvig D."/>
            <person name="Lalanne C."/>
            <person name="Gautier V."/>
            <person name="Ament-Velasquez S.L."/>
            <person name="Kruys A."/>
            <person name="Hutchinson M.I."/>
            <person name="Powell A.J."/>
            <person name="Barry K."/>
            <person name="Miller A.N."/>
            <person name="Grigoriev I.V."/>
            <person name="Debuchy R."/>
            <person name="Gladieux P."/>
            <person name="Thoren M.H."/>
            <person name="Johannesson H."/>
        </authorList>
    </citation>
    <scope>NUCLEOTIDE SEQUENCE</scope>
    <source>
        <strain evidence="3">PSN4</strain>
    </source>
</reference>
<feature type="region of interest" description="Disordered" evidence="1">
    <location>
        <begin position="352"/>
        <end position="381"/>
    </location>
</feature>
<dbReference type="Pfam" id="PF26082">
    <property type="entry name" value="zf-C2H2_AcuF"/>
    <property type="match status" value="1"/>
</dbReference>
<proteinExistence type="predicted"/>
<feature type="compositionally biased region" description="Polar residues" evidence="1">
    <location>
        <begin position="573"/>
        <end position="589"/>
    </location>
</feature>
<feature type="compositionally biased region" description="Acidic residues" evidence="1">
    <location>
        <begin position="648"/>
        <end position="661"/>
    </location>
</feature>
<feature type="region of interest" description="Disordered" evidence="1">
    <location>
        <begin position="261"/>
        <end position="316"/>
    </location>
</feature>
<feature type="region of interest" description="Disordered" evidence="1">
    <location>
        <begin position="573"/>
        <end position="630"/>
    </location>
</feature>
<accession>A0AAJ0F2J2</accession>
<dbReference type="InterPro" id="IPR058925">
    <property type="entry name" value="zf-C2H2_AcuF"/>
</dbReference>